<accession>A0A699XBT9</accession>
<dbReference type="GO" id="GO:0070822">
    <property type="term" value="C:Sin3-type complex"/>
    <property type="evidence" value="ECO:0007669"/>
    <property type="project" value="TreeGrafter"/>
</dbReference>
<sequence length="89" mass="10366">MRENTHAVIANNRAQLTASLRELDTINDKLEYEITALRGKVEDVEDFVDEFEKQVLYVCERVEELEKTLGGREGWWHWIFRKATGIGSP</sequence>
<evidence type="ECO:0000313" key="1">
    <source>
        <dbReference type="EMBL" id="GFD56633.1"/>
    </source>
</evidence>
<dbReference type="PANTHER" id="PTHR31011">
    <property type="entry name" value="PROTEIN STB2-RELATED"/>
    <property type="match status" value="1"/>
</dbReference>
<dbReference type="SUPFAM" id="SSF57997">
    <property type="entry name" value="Tropomyosin"/>
    <property type="match status" value="1"/>
</dbReference>
<organism evidence="1">
    <name type="scientific">Tanacetum cinerariifolium</name>
    <name type="common">Dalmatian daisy</name>
    <name type="synonym">Chrysanthemum cinerariifolium</name>
    <dbReference type="NCBI Taxonomy" id="118510"/>
    <lineage>
        <taxon>Eukaryota</taxon>
        <taxon>Viridiplantae</taxon>
        <taxon>Streptophyta</taxon>
        <taxon>Embryophyta</taxon>
        <taxon>Tracheophyta</taxon>
        <taxon>Spermatophyta</taxon>
        <taxon>Magnoliopsida</taxon>
        <taxon>eudicotyledons</taxon>
        <taxon>Gunneridae</taxon>
        <taxon>Pentapetalae</taxon>
        <taxon>asterids</taxon>
        <taxon>campanulids</taxon>
        <taxon>Asterales</taxon>
        <taxon>Asteraceae</taxon>
        <taxon>Asteroideae</taxon>
        <taxon>Anthemideae</taxon>
        <taxon>Anthemidinae</taxon>
        <taxon>Tanacetum</taxon>
    </lineage>
</organism>
<dbReference type="AlphaFoldDB" id="A0A699XBT9"/>
<feature type="non-terminal residue" evidence="1">
    <location>
        <position position="89"/>
    </location>
</feature>
<dbReference type="EMBL" id="BKCJ011831745">
    <property type="protein sequence ID" value="GFD56633.1"/>
    <property type="molecule type" value="Genomic_DNA"/>
</dbReference>
<comment type="caution">
    <text evidence="1">The sequence shown here is derived from an EMBL/GenBank/DDBJ whole genome shotgun (WGS) entry which is preliminary data.</text>
</comment>
<proteinExistence type="predicted"/>
<name>A0A699XBT9_TANCI</name>
<dbReference type="PANTHER" id="PTHR31011:SF2">
    <property type="entry name" value="PROTEIN STB2-RELATED"/>
    <property type="match status" value="1"/>
</dbReference>
<dbReference type="InterPro" id="IPR038919">
    <property type="entry name" value="STB2/STB2"/>
</dbReference>
<reference evidence="1" key="1">
    <citation type="journal article" date="2019" name="Sci. Rep.">
        <title>Draft genome of Tanacetum cinerariifolium, the natural source of mosquito coil.</title>
        <authorList>
            <person name="Yamashiro T."/>
            <person name="Shiraishi A."/>
            <person name="Satake H."/>
            <person name="Nakayama K."/>
        </authorList>
    </citation>
    <scope>NUCLEOTIDE SEQUENCE</scope>
</reference>
<protein>
    <submittedName>
        <fullName evidence="1">Uncharacterized protein</fullName>
    </submittedName>
</protein>
<gene>
    <name evidence="1" type="ORF">Tci_928602</name>
</gene>